<organism evidence="1 2">
    <name type="scientific">Pseudomonas monteilii</name>
    <dbReference type="NCBI Taxonomy" id="76759"/>
    <lineage>
        <taxon>Bacteria</taxon>
        <taxon>Pseudomonadati</taxon>
        <taxon>Pseudomonadota</taxon>
        <taxon>Gammaproteobacteria</taxon>
        <taxon>Pseudomonadales</taxon>
        <taxon>Pseudomonadaceae</taxon>
        <taxon>Pseudomonas</taxon>
    </lineage>
</organism>
<name>A0A399M4W1_9PSED</name>
<comment type="caution">
    <text evidence="1">The sequence shown here is derived from an EMBL/GenBank/DDBJ whole genome shotgun (WGS) entry which is preliminary data.</text>
</comment>
<accession>A0A399M4W1</accession>
<evidence type="ECO:0000313" key="2">
    <source>
        <dbReference type="Proteomes" id="UP000265875"/>
    </source>
</evidence>
<dbReference type="EMBL" id="QWLL01000033">
    <property type="protein sequence ID" value="RII76820.1"/>
    <property type="molecule type" value="Genomic_DNA"/>
</dbReference>
<proteinExistence type="predicted"/>
<gene>
    <name evidence="1" type="ORF">D0894_15405</name>
</gene>
<reference evidence="1 2" key="1">
    <citation type="submission" date="2018-08" db="EMBL/GenBank/DDBJ databases">
        <title>Draft genome sequence of the cyanotroph, Pseudomonas monteilii BCN3.</title>
        <authorList>
            <person name="Jones L.B."/>
            <person name="Kunz D.A."/>
        </authorList>
    </citation>
    <scope>NUCLEOTIDE SEQUENCE [LARGE SCALE GENOMIC DNA]</scope>
    <source>
        <strain evidence="1 2">BCN3</strain>
    </source>
</reference>
<sequence>MESRIVRGSLLNLDYQPAASNGHGYPLYSVAYAGDRYVSKTSNVLQNTGERISLTQKARRQLGTGDHYRLEQHTSHEAIAPEQQTTITLVCMHSQDPQPIIVVGIDGYPEQVTFERTKNDASILIEHL</sequence>
<evidence type="ECO:0000313" key="1">
    <source>
        <dbReference type="EMBL" id="RII76820.1"/>
    </source>
</evidence>
<dbReference type="Proteomes" id="UP000265875">
    <property type="component" value="Unassembled WGS sequence"/>
</dbReference>
<protein>
    <submittedName>
        <fullName evidence="1">Uncharacterized protein</fullName>
    </submittedName>
</protein>
<dbReference type="AlphaFoldDB" id="A0A399M4W1"/>